<dbReference type="Proteomes" id="UP000585905">
    <property type="component" value="Unassembled WGS sequence"/>
</dbReference>
<organism evidence="2 3">
    <name type="scientific">Microcella alkalica</name>
    <dbReference type="NCBI Taxonomy" id="355930"/>
    <lineage>
        <taxon>Bacteria</taxon>
        <taxon>Bacillati</taxon>
        <taxon>Actinomycetota</taxon>
        <taxon>Actinomycetes</taxon>
        <taxon>Micrococcales</taxon>
        <taxon>Microbacteriaceae</taxon>
        <taxon>Microcella</taxon>
    </lineage>
</organism>
<dbReference type="RefSeq" id="WP_182490270.1">
    <property type="nucleotide sequence ID" value="NZ_BAAAOV010000014.1"/>
</dbReference>
<comment type="caution">
    <text evidence="2">The sequence shown here is derived from an EMBL/GenBank/DDBJ whole genome shotgun (WGS) entry which is preliminary data.</text>
</comment>
<feature type="transmembrane region" description="Helical" evidence="1">
    <location>
        <begin position="20"/>
        <end position="39"/>
    </location>
</feature>
<keyword evidence="3" id="KW-1185">Reference proteome</keyword>
<name>A0A839EAF9_9MICO</name>
<keyword evidence="1" id="KW-0472">Membrane</keyword>
<dbReference type="AlphaFoldDB" id="A0A839EAF9"/>
<sequence length="72" mass="7538">MSVFAVSSAEAIDLDLSGLTSVLAVVLGIGVIVLLVWMWRIGHQLETAISPDAAARATTERDETLAADSVGR</sequence>
<keyword evidence="1" id="KW-0812">Transmembrane</keyword>
<reference evidence="2 3" key="1">
    <citation type="submission" date="2020-07" db="EMBL/GenBank/DDBJ databases">
        <title>Sequencing the genomes of 1000 actinobacteria strains.</title>
        <authorList>
            <person name="Klenk H.-P."/>
        </authorList>
    </citation>
    <scope>NUCLEOTIDE SEQUENCE [LARGE SCALE GENOMIC DNA]</scope>
    <source>
        <strain evidence="2 3">DSM 19663</strain>
    </source>
</reference>
<gene>
    <name evidence="2" type="ORF">FHX53_001007</name>
</gene>
<keyword evidence="1" id="KW-1133">Transmembrane helix</keyword>
<dbReference type="EMBL" id="JACGWX010000002">
    <property type="protein sequence ID" value="MBA8847422.1"/>
    <property type="molecule type" value="Genomic_DNA"/>
</dbReference>
<proteinExistence type="predicted"/>
<protein>
    <submittedName>
        <fullName evidence="2">Uncharacterized protein</fullName>
    </submittedName>
</protein>
<accession>A0A839EAF9</accession>
<evidence type="ECO:0000256" key="1">
    <source>
        <dbReference type="SAM" id="Phobius"/>
    </source>
</evidence>
<evidence type="ECO:0000313" key="3">
    <source>
        <dbReference type="Proteomes" id="UP000585905"/>
    </source>
</evidence>
<evidence type="ECO:0000313" key="2">
    <source>
        <dbReference type="EMBL" id="MBA8847422.1"/>
    </source>
</evidence>